<dbReference type="InterPro" id="IPR036736">
    <property type="entry name" value="ACP-like_sf"/>
</dbReference>
<evidence type="ECO:0000256" key="1">
    <source>
        <dbReference type="ARBA" id="ARBA00001957"/>
    </source>
</evidence>
<dbReference type="Gene3D" id="1.10.10.1830">
    <property type="entry name" value="Non-ribosomal peptide synthase, adenylation domain"/>
    <property type="match status" value="1"/>
</dbReference>
<evidence type="ECO:0000313" key="8">
    <source>
        <dbReference type="Proteomes" id="UP000646877"/>
    </source>
</evidence>
<dbReference type="GO" id="GO:0003824">
    <property type="term" value="F:catalytic activity"/>
    <property type="evidence" value="ECO:0007669"/>
    <property type="project" value="InterPro"/>
</dbReference>
<keyword evidence="2" id="KW-0596">Phosphopantetheine</keyword>
<evidence type="ECO:0000313" key="9">
    <source>
        <dbReference type="Proteomes" id="UP001304419"/>
    </source>
</evidence>
<protein>
    <submittedName>
        <fullName evidence="6">AMP-binding protein</fullName>
    </submittedName>
    <submittedName>
        <fullName evidence="7">Condensation domain-containing protein</fullName>
    </submittedName>
</protein>
<name>A0A8I2H675_9GAMM</name>
<dbReference type="Gene3D" id="3.30.559.10">
    <property type="entry name" value="Chloramphenicol acetyltransferase-like domain"/>
    <property type="match status" value="2"/>
</dbReference>
<feature type="domain" description="Carrier" evidence="5">
    <location>
        <begin position="1057"/>
        <end position="1131"/>
    </location>
</feature>
<gene>
    <name evidence="6" type="ORF">F9Y85_24155</name>
    <name evidence="7" type="ORF">R5H13_23870</name>
</gene>
<proteinExistence type="predicted"/>
<dbReference type="SUPFAM" id="SSF56801">
    <property type="entry name" value="Acetyl-CoA synthetase-like"/>
    <property type="match status" value="1"/>
</dbReference>
<dbReference type="SUPFAM" id="SSF53474">
    <property type="entry name" value="alpha/beta-Hydrolases"/>
    <property type="match status" value="1"/>
</dbReference>
<accession>A0A8I2H675</accession>
<evidence type="ECO:0000313" key="6">
    <source>
        <dbReference type="EMBL" id="NLR24343.1"/>
    </source>
</evidence>
<dbReference type="SUPFAM" id="SSF47336">
    <property type="entry name" value="ACP-like"/>
    <property type="match status" value="1"/>
</dbReference>
<evidence type="ECO:0000259" key="5">
    <source>
        <dbReference type="PROSITE" id="PS50075"/>
    </source>
</evidence>
<keyword evidence="9" id="KW-1185">Reference proteome</keyword>
<evidence type="ECO:0000256" key="4">
    <source>
        <dbReference type="SAM" id="MobiDB-lite"/>
    </source>
</evidence>
<dbReference type="InterPro" id="IPR000873">
    <property type="entry name" value="AMP-dep_synth/lig_dom"/>
</dbReference>
<dbReference type="InterPro" id="IPR023213">
    <property type="entry name" value="CAT-like_dom_sf"/>
</dbReference>
<dbReference type="Gene3D" id="3.40.50.12780">
    <property type="entry name" value="N-terminal domain of ligase-like"/>
    <property type="match status" value="1"/>
</dbReference>
<dbReference type="Gene3D" id="3.30.300.30">
    <property type="match status" value="1"/>
</dbReference>
<dbReference type="FunFam" id="3.40.50.980:FF:000001">
    <property type="entry name" value="Non-ribosomal peptide synthetase"/>
    <property type="match status" value="1"/>
</dbReference>
<dbReference type="InterPro" id="IPR042099">
    <property type="entry name" value="ANL_N_sf"/>
</dbReference>
<dbReference type="Pfam" id="PF00975">
    <property type="entry name" value="Thioesterase"/>
    <property type="match status" value="1"/>
</dbReference>
<dbReference type="Gene3D" id="1.10.1200.10">
    <property type="entry name" value="ACP-like"/>
    <property type="match status" value="1"/>
</dbReference>
<dbReference type="EMBL" id="WEIA01000030">
    <property type="protein sequence ID" value="NLR24343.1"/>
    <property type="molecule type" value="Genomic_DNA"/>
</dbReference>
<organism evidence="6 8">
    <name type="scientific">Pseudoalteromonas maricaloris</name>
    <dbReference type="NCBI Taxonomy" id="184924"/>
    <lineage>
        <taxon>Bacteria</taxon>
        <taxon>Pseudomonadati</taxon>
        <taxon>Pseudomonadota</taxon>
        <taxon>Gammaproteobacteria</taxon>
        <taxon>Alteromonadales</taxon>
        <taxon>Pseudoalteromonadaceae</taxon>
        <taxon>Pseudoalteromonas</taxon>
    </lineage>
</organism>
<dbReference type="InterPro" id="IPR044894">
    <property type="entry name" value="TubC_N_sf"/>
</dbReference>
<evidence type="ECO:0000256" key="3">
    <source>
        <dbReference type="ARBA" id="ARBA00022553"/>
    </source>
</evidence>
<dbReference type="EMBL" id="CP137579">
    <property type="protein sequence ID" value="WOX30915.1"/>
    <property type="molecule type" value="Genomic_DNA"/>
</dbReference>
<dbReference type="Pfam" id="PF00550">
    <property type="entry name" value="PP-binding"/>
    <property type="match status" value="1"/>
</dbReference>
<evidence type="ECO:0000313" key="7">
    <source>
        <dbReference type="EMBL" id="WOX30915.1"/>
    </source>
</evidence>
<comment type="cofactor">
    <cofactor evidence="1">
        <name>pantetheine 4'-phosphate</name>
        <dbReference type="ChEBI" id="CHEBI:47942"/>
    </cofactor>
</comment>
<dbReference type="Pfam" id="PF00668">
    <property type="entry name" value="Condensation"/>
    <property type="match status" value="2"/>
</dbReference>
<reference evidence="7 9" key="2">
    <citation type="submission" date="2023-10" db="EMBL/GenBank/DDBJ databases">
        <title>To unveil natural product biosynthetic capacity in Pseudoalteromonas.</title>
        <authorList>
            <person name="Wang J."/>
        </authorList>
    </citation>
    <scope>NUCLEOTIDE SEQUENCE [LARGE SCALE GENOMIC DNA]</scope>
    <source>
        <strain evidence="7 9">DSM 15914</strain>
    </source>
</reference>
<sequence>MLNNLLQTLHERNIKLQVLEGKLKVFDVDGNLDNTILSELRTYKEDLLAIFSQSKGFTPSDFPFANLTQEQLDAIEKNYTEVENIYPAVPMQQGMLFHGFEDGTGESYTSQTVYKLFGNLDDIQFQKAWQMVAQRHDTFRTCFVGFETHTINQVVLEKANIPFNTLEWKDLDRDEFQRKLNEFKKADKNKGFDFAVAPLMRLTKVMGRDDEFYLVWTRHHSLLDGWCQSIVFKEVMQCYDHLTIGSPLQLTDTPPYQSYIEWFVEQDQTKAKTYWQDYLQGFSYPTPLVVDKQIELAENEDSVGRYYFNVDRDTTKKLASLANQYGVTINTVFQAAWSLLLASYSGEKDIVFGATVSGRPAEVKGVESIVGLFINSLPVRVNFNNLTSVLDVLENLSASYSNSNAYSYCPLNEIQKNSEVSNGASLFDSLVIFSNFAELDQKGVDVQAANSLTLDSVQTDEYTNYGLTFMVTMSDTLSVRITYPRNRFSEDVLAPLGDHICNLLISMSNGFEQKLSELQLLSSQELGLIAEDLQSVHSISKSKTRFNELFERQVEKSPHALAIRFLDRTLSYEELNGKANQFAHLLREKGVKPGDNVALCLERCEDIPISILAIMKIGAAYVPVDRFYPSQRFQNIFVEANVKHLIVHNNLCMLPGLEGPEAIAIDHPDTLDRLVSLPNTNINATAEFGETAYVIFTSGSRGKPKGVEVTHSNICHFRDVFASQMADLDLPSHSSWLWHVSYTFDASLKGMAALSLGGAVTIAAESQYQDTASLLRLMREGDIQVFNGIPQLVELMIEEFEEQDRYHLILSGDTISKKIHSNTLEYISRVDKKAINAYGPTELSVNISYGLIEENVANNVIGKVVEGNYPIVISPFGAILPKGIPGQLCVSGASVSIGYINNPEYNELAYAEYNLLHEPSRFYRTGDRVVLNHDDTMQFIGRTDDQVKIRGFRIELDEVREALTQVPSIRESYLSVFSDSAGINHHVAYCQLNADEQGEESEQTEEIRRSLSKLIPEYMLPSYIILLSELPKTPGGKVNKASLPNPLDAKKSDLETDPQSEVEKTLLKIWCEVLGHESIGLTDNFFSIGGDSIMSMQIMAMAKRSGIVFSVRQLLIGQSIRGLAKMIETDHQETSKQSESEGFQKLLPIQHRFFDIDSDHVNHYNQSSLLKVSGNFNFSHLEKAVQAIVERHDVLRLKFFKDDNKWYSKYNPSNNFKLKQQCIEEDISHISDTELAEFMWSRGSEVQKSLDIEAGILFKVYYFNRGQENSGRVLFCFHHLVTDAVSRWVMMLDISQALKSLEKGEEIVLKSKAASYQQWAEYLTTAMDEGKFAEDREYWLNNYIPVEDKLPDESAFITEPDLNNFEFVELQLSKELFPAIASMDKSAIEDMLLSSLMHGLAKWSGQDTQHIDLESHGRINLDGAPDVSETAGWFTSVYPLSVKVAQQSPEQVFNIVRAQRSNIPNSGIGFGLFKYFANDFQMRDQLKGRSSNVVFNFLSESLSSSSSEQEIEVAPEAVGPQYDLNRVTPYQFNILSFIADGVLHIQFNYSNVEYSLEKAQTLSENVSQALQSLLRNDQLNTNHGLNAQIAAGQDNILIELNQSNADTNLFCIHPIGGYANHYESMAASLADTCKVFGLQAPDIFVDYHTEKIESLVEQYIQLIKRVQPKGPYHLLGWSAGARLAYEMATQLDKLGDEIGLVGLLDQPPTESQTSEDKNEFAKVQSFFGNTLEIDWNEVTQLSTEQAIKQLALAAKTQGLAHKGLSIEQVENYIRFLVTFPHAMDKLKMKQSSLNLHLYKVLDQEEADRYELNQYYNWDQITSGDISVMRVAGNHSNMIERPYVDSLIEPLKSDLTKVKG</sequence>
<dbReference type="CDD" id="cd05930">
    <property type="entry name" value="A_NRPS"/>
    <property type="match status" value="1"/>
</dbReference>
<dbReference type="PANTHER" id="PTHR45398">
    <property type="match status" value="1"/>
</dbReference>
<keyword evidence="3" id="KW-0597">Phosphoprotein</keyword>
<dbReference type="Proteomes" id="UP000646877">
    <property type="component" value="Unassembled WGS sequence"/>
</dbReference>
<dbReference type="InterPro" id="IPR045851">
    <property type="entry name" value="AMP-bd_C_sf"/>
</dbReference>
<dbReference type="InterPro" id="IPR001242">
    <property type="entry name" value="Condensation_dom"/>
</dbReference>
<dbReference type="GO" id="GO:0044550">
    <property type="term" value="P:secondary metabolite biosynthetic process"/>
    <property type="evidence" value="ECO:0007669"/>
    <property type="project" value="UniProtKB-ARBA"/>
</dbReference>
<reference evidence="6" key="1">
    <citation type="submission" date="2019-10" db="EMBL/GenBank/DDBJ databases">
        <authorList>
            <person name="Paulsen S."/>
        </authorList>
    </citation>
    <scope>NUCLEOTIDE SEQUENCE</scope>
    <source>
        <strain evidence="6">LMG 19692</strain>
    </source>
</reference>
<dbReference type="InterPro" id="IPR009081">
    <property type="entry name" value="PP-bd_ACP"/>
</dbReference>
<dbReference type="Gene3D" id="3.40.50.1820">
    <property type="entry name" value="alpha/beta hydrolase"/>
    <property type="match status" value="1"/>
</dbReference>
<evidence type="ECO:0000256" key="2">
    <source>
        <dbReference type="ARBA" id="ARBA00022450"/>
    </source>
</evidence>
<feature type="region of interest" description="Disordered" evidence="4">
    <location>
        <begin position="1037"/>
        <end position="1056"/>
    </location>
</feature>
<dbReference type="InterPro" id="IPR029058">
    <property type="entry name" value="AB_hydrolase_fold"/>
</dbReference>
<dbReference type="FunFam" id="1.10.1200.10:FF:000005">
    <property type="entry name" value="Nonribosomal peptide synthetase 1"/>
    <property type="match status" value="1"/>
</dbReference>
<dbReference type="PANTHER" id="PTHR45398:SF1">
    <property type="entry name" value="ENZYME, PUTATIVE (JCVI)-RELATED"/>
    <property type="match status" value="1"/>
</dbReference>
<dbReference type="Pfam" id="PF00501">
    <property type="entry name" value="AMP-binding"/>
    <property type="match status" value="1"/>
</dbReference>
<dbReference type="RefSeq" id="WP_193522627.1">
    <property type="nucleotide sequence ID" value="NZ_CBCSDF010000033.1"/>
</dbReference>
<dbReference type="Proteomes" id="UP001304419">
    <property type="component" value="Chromosome 2"/>
</dbReference>
<dbReference type="Gene3D" id="3.30.559.30">
    <property type="entry name" value="Nonribosomal peptide synthetase, condensation domain"/>
    <property type="match status" value="2"/>
</dbReference>
<dbReference type="InterPro" id="IPR001031">
    <property type="entry name" value="Thioesterase"/>
</dbReference>
<dbReference type="CDD" id="cd19543">
    <property type="entry name" value="DCL_NRPS"/>
    <property type="match status" value="1"/>
</dbReference>
<dbReference type="SUPFAM" id="SSF52777">
    <property type="entry name" value="CoA-dependent acyltransferases"/>
    <property type="match status" value="4"/>
</dbReference>
<dbReference type="PROSITE" id="PS50075">
    <property type="entry name" value="CARRIER"/>
    <property type="match status" value="1"/>
</dbReference>